<protein>
    <recommendedName>
        <fullName evidence="2">NADP-dependent oxidoreductase domain-containing protein</fullName>
    </recommendedName>
</protein>
<dbReference type="PRINTS" id="PR00069">
    <property type="entry name" value="ALDKETRDTASE"/>
</dbReference>
<dbReference type="InterPro" id="IPR023210">
    <property type="entry name" value="NADP_OxRdtase_dom"/>
</dbReference>
<dbReference type="Gene3D" id="3.20.20.100">
    <property type="entry name" value="NADP-dependent oxidoreductase domain"/>
    <property type="match status" value="1"/>
</dbReference>
<organism evidence="3 4">
    <name type="scientific">Knufia peltigerae</name>
    <dbReference type="NCBI Taxonomy" id="1002370"/>
    <lineage>
        <taxon>Eukaryota</taxon>
        <taxon>Fungi</taxon>
        <taxon>Dikarya</taxon>
        <taxon>Ascomycota</taxon>
        <taxon>Pezizomycotina</taxon>
        <taxon>Eurotiomycetes</taxon>
        <taxon>Chaetothyriomycetidae</taxon>
        <taxon>Chaetothyriales</taxon>
        <taxon>Trichomeriaceae</taxon>
        <taxon>Knufia</taxon>
    </lineage>
</organism>
<dbReference type="PANTHER" id="PTHR43625:SF40">
    <property type="entry name" value="ALDO-KETO REDUCTASE YAKC [NADP(+)]"/>
    <property type="match status" value="1"/>
</dbReference>
<dbReference type="EMBL" id="JAPDRN010000008">
    <property type="protein sequence ID" value="KAJ9643270.1"/>
    <property type="molecule type" value="Genomic_DNA"/>
</dbReference>
<proteinExistence type="predicted"/>
<dbReference type="Proteomes" id="UP001172681">
    <property type="component" value="Unassembled WGS sequence"/>
</dbReference>
<evidence type="ECO:0000313" key="4">
    <source>
        <dbReference type="Proteomes" id="UP001172681"/>
    </source>
</evidence>
<keyword evidence="4" id="KW-1185">Reference proteome</keyword>
<accession>A0AA39D1X7</accession>
<dbReference type="SUPFAM" id="SSF51430">
    <property type="entry name" value="NAD(P)-linked oxidoreductase"/>
    <property type="match status" value="1"/>
</dbReference>
<dbReference type="GO" id="GO:0016491">
    <property type="term" value="F:oxidoreductase activity"/>
    <property type="evidence" value="ECO:0007669"/>
    <property type="project" value="UniProtKB-KW"/>
</dbReference>
<dbReference type="GO" id="GO:0005737">
    <property type="term" value="C:cytoplasm"/>
    <property type="evidence" value="ECO:0007669"/>
    <property type="project" value="TreeGrafter"/>
</dbReference>
<dbReference type="AlphaFoldDB" id="A0AA39D1X7"/>
<evidence type="ECO:0000313" key="3">
    <source>
        <dbReference type="EMBL" id="KAJ9643270.1"/>
    </source>
</evidence>
<dbReference type="InterPro" id="IPR020471">
    <property type="entry name" value="AKR"/>
</dbReference>
<evidence type="ECO:0000259" key="2">
    <source>
        <dbReference type="Pfam" id="PF00248"/>
    </source>
</evidence>
<name>A0AA39D1X7_9EURO</name>
<dbReference type="Pfam" id="PF00248">
    <property type="entry name" value="Aldo_ket_red"/>
    <property type="match status" value="1"/>
</dbReference>
<feature type="domain" description="NADP-dependent oxidoreductase" evidence="2">
    <location>
        <begin position="24"/>
        <end position="325"/>
    </location>
</feature>
<keyword evidence="1" id="KW-0560">Oxidoreductase</keyword>
<dbReference type="InterPro" id="IPR050791">
    <property type="entry name" value="Aldo-Keto_reductase"/>
</dbReference>
<sequence>MPASLPNPIPTKPLGTNGPIVPAMAVGLMSLGGAYGPGGDDATRLAFLDAMYSIGARHWDDADIYGDSEELVGKWFTTNPEKRKDVFLTTKFGFTGPSDAMVLKSDPAYVKEACARSLEKLKSDYIDLYYCHRVDGKTPIEETIKAMVELKNQGKIKHIGLSEVTASTIRRAHAVHPITALQIEYSPWALDIESVTSSGGNDEEVSILDTCKDLGIAVVAYSPLGRGFLTGTIKSPADVAGDWRAMLPRFSAQNFDKNFDLVKKIEEIAHKKGVTPSQLVLAFLMKEWDGVHPLFGTKSVDRAKENLAALSVDVTDEEVKAVRQACDDCVITGGRYPDGATVLMMGETPELK</sequence>
<reference evidence="3" key="1">
    <citation type="submission" date="2022-10" db="EMBL/GenBank/DDBJ databases">
        <title>Culturing micro-colonial fungi from biological soil crusts in the Mojave desert and describing Neophaeococcomyces mojavensis, and introducing the new genera and species Taxawa tesnikishii.</title>
        <authorList>
            <person name="Kurbessoian T."/>
            <person name="Stajich J.E."/>
        </authorList>
    </citation>
    <scope>NUCLEOTIDE SEQUENCE</scope>
    <source>
        <strain evidence="3">TK_35</strain>
    </source>
</reference>
<dbReference type="InterPro" id="IPR036812">
    <property type="entry name" value="NAD(P)_OxRdtase_dom_sf"/>
</dbReference>
<evidence type="ECO:0000256" key="1">
    <source>
        <dbReference type="ARBA" id="ARBA00023002"/>
    </source>
</evidence>
<comment type="caution">
    <text evidence="3">The sequence shown here is derived from an EMBL/GenBank/DDBJ whole genome shotgun (WGS) entry which is preliminary data.</text>
</comment>
<dbReference type="PANTHER" id="PTHR43625">
    <property type="entry name" value="AFLATOXIN B1 ALDEHYDE REDUCTASE"/>
    <property type="match status" value="1"/>
</dbReference>
<gene>
    <name evidence="3" type="ORF">H2204_002166</name>
</gene>